<dbReference type="Pfam" id="PF07670">
    <property type="entry name" value="Gate"/>
    <property type="match status" value="1"/>
</dbReference>
<proteinExistence type="predicted"/>
<dbReference type="AlphaFoldDB" id="A0A9D1J208"/>
<evidence type="ECO:0000259" key="2">
    <source>
        <dbReference type="Pfam" id="PF07670"/>
    </source>
</evidence>
<dbReference type="InterPro" id="IPR011642">
    <property type="entry name" value="Gate_dom"/>
</dbReference>
<feature type="transmembrane region" description="Helical" evidence="1">
    <location>
        <begin position="132"/>
        <end position="153"/>
    </location>
</feature>
<protein>
    <submittedName>
        <fullName evidence="3">Spore maturation protein A</fullName>
    </submittedName>
</protein>
<feature type="transmembrane region" description="Helical" evidence="1">
    <location>
        <begin position="165"/>
        <end position="187"/>
    </location>
</feature>
<evidence type="ECO:0000256" key="1">
    <source>
        <dbReference type="SAM" id="Phobius"/>
    </source>
</evidence>
<evidence type="ECO:0000313" key="3">
    <source>
        <dbReference type="EMBL" id="HIR57997.1"/>
    </source>
</evidence>
<comment type="caution">
    <text evidence="3">The sequence shown here is derived from an EMBL/GenBank/DDBJ whole genome shotgun (WGS) entry which is preliminary data.</text>
</comment>
<evidence type="ECO:0000313" key="4">
    <source>
        <dbReference type="Proteomes" id="UP000886785"/>
    </source>
</evidence>
<reference evidence="3" key="1">
    <citation type="submission" date="2020-10" db="EMBL/GenBank/DDBJ databases">
        <authorList>
            <person name="Gilroy R."/>
        </authorList>
    </citation>
    <scope>NUCLEOTIDE SEQUENCE</scope>
    <source>
        <strain evidence="3">ChiSjej1B19-7085</strain>
    </source>
</reference>
<name>A0A9D1J208_9FIRM</name>
<keyword evidence="1" id="KW-0472">Membrane</keyword>
<gene>
    <name evidence="3" type="ORF">IAA54_10035</name>
</gene>
<dbReference type="EMBL" id="DVHF01000122">
    <property type="protein sequence ID" value="HIR57997.1"/>
    <property type="molecule type" value="Genomic_DNA"/>
</dbReference>
<dbReference type="Proteomes" id="UP000886785">
    <property type="component" value="Unassembled WGS sequence"/>
</dbReference>
<feature type="transmembrane region" description="Helical" evidence="1">
    <location>
        <begin position="91"/>
        <end position="112"/>
    </location>
</feature>
<keyword evidence="1" id="KW-1133">Transmembrane helix</keyword>
<organism evidence="3 4">
    <name type="scientific">Candidatus Gallacutalibacter pullicola</name>
    <dbReference type="NCBI Taxonomy" id="2840830"/>
    <lineage>
        <taxon>Bacteria</taxon>
        <taxon>Bacillati</taxon>
        <taxon>Bacillota</taxon>
        <taxon>Clostridia</taxon>
        <taxon>Eubacteriales</taxon>
        <taxon>Candidatus Gallacutalibacter</taxon>
    </lineage>
</organism>
<keyword evidence="1" id="KW-0812">Transmembrane</keyword>
<accession>A0A9D1J208</accession>
<sequence length="193" mass="20154">MLNYIWAAMIGLSFLCAALTGRMEELSAAAISGAQRAVELVFSMTGMLCLWTGLMKIAEAGGLTEVLARLFAPLLRRLFPKYAQDPPVQEAISMNLAANLLGLGNAATPLGLAAMKEMASRSGNPGTADDGMVMFVVINTASIQLIPATMGALRASFGAARPFDILPAVWVASVVSLAAGIAAAYLLGRRKHG</sequence>
<feature type="domain" description="Nucleoside transporter/FeoB GTPase Gate" evidence="2">
    <location>
        <begin position="42"/>
        <end position="153"/>
    </location>
</feature>
<reference evidence="3" key="2">
    <citation type="journal article" date="2021" name="PeerJ">
        <title>Extensive microbial diversity within the chicken gut microbiome revealed by metagenomics and culture.</title>
        <authorList>
            <person name="Gilroy R."/>
            <person name="Ravi A."/>
            <person name="Getino M."/>
            <person name="Pursley I."/>
            <person name="Horton D.L."/>
            <person name="Alikhan N.F."/>
            <person name="Baker D."/>
            <person name="Gharbi K."/>
            <person name="Hall N."/>
            <person name="Watson M."/>
            <person name="Adriaenssens E.M."/>
            <person name="Foster-Nyarko E."/>
            <person name="Jarju S."/>
            <person name="Secka A."/>
            <person name="Antonio M."/>
            <person name="Oren A."/>
            <person name="Chaudhuri R.R."/>
            <person name="La Ragione R."/>
            <person name="Hildebrand F."/>
            <person name="Pallen M.J."/>
        </authorList>
    </citation>
    <scope>NUCLEOTIDE SEQUENCE</scope>
    <source>
        <strain evidence="3">ChiSjej1B19-7085</strain>
    </source>
</reference>